<protein>
    <submittedName>
        <fullName evidence="4">Uncharacterized protein</fullName>
    </submittedName>
</protein>
<keyword evidence="3" id="KW-0732">Signal</keyword>
<evidence type="ECO:0000256" key="2">
    <source>
        <dbReference type="SAM" id="Phobius"/>
    </source>
</evidence>
<name>A0ABQ0I984_9ALTE</name>
<feature type="transmembrane region" description="Helical" evidence="2">
    <location>
        <begin position="37"/>
        <end position="57"/>
    </location>
</feature>
<keyword evidence="2" id="KW-1133">Transmembrane helix</keyword>
<evidence type="ECO:0000256" key="3">
    <source>
        <dbReference type="SAM" id="SignalP"/>
    </source>
</evidence>
<proteinExistence type="predicted"/>
<feature type="region of interest" description="Disordered" evidence="1">
    <location>
        <begin position="59"/>
        <end position="89"/>
    </location>
</feature>
<dbReference type="RefSeq" id="WP_008304364.1">
    <property type="nucleotide sequence ID" value="NZ_BAEK01000038.1"/>
</dbReference>
<feature type="signal peptide" evidence="3">
    <location>
        <begin position="1"/>
        <end position="21"/>
    </location>
</feature>
<comment type="caution">
    <text evidence="4">The sequence shown here is derived from an EMBL/GenBank/DDBJ whole genome shotgun (WGS) entry which is preliminary data.</text>
</comment>
<keyword evidence="2" id="KW-0472">Membrane</keyword>
<gene>
    <name evidence="4" type="ORF">GAGA_2785</name>
</gene>
<organism evidence="4 5">
    <name type="scientific">Paraglaciecola agarilytica NO2</name>
    <dbReference type="NCBI Taxonomy" id="1125747"/>
    <lineage>
        <taxon>Bacteria</taxon>
        <taxon>Pseudomonadati</taxon>
        <taxon>Pseudomonadota</taxon>
        <taxon>Gammaproteobacteria</taxon>
        <taxon>Alteromonadales</taxon>
        <taxon>Alteromonadaceae</taxon>
        <taxon>Paraglaciecola</taxon>
    </lineage>
</organism>
<evidence type="ECO:0000256" key="1">
    <source>
        <dbReference type="SAM" id="MobiDB-lite"/>
    </source>
</evidence>
<accession>A0ABQ0I984</accession>
<dbReference type="Proteomes" id="UP000008372">
    <property type="component" value="Unassembled WGS sequence"/>
</dbReference>
<sequence>MKKILMAATAALALAGNPVIAQENAGGSESSSATVGGVGVGTIAAGAVGLAIAGAIVSNNRGNSNTVDPTDPTDPTCGEGETLVDGECVPSTTTTVTSTVTTSVTSTVTTPVTVTATTTSL</sequence>
<reference evidence="4 5" key="1">
    <citation type="journal article" date="2014" name="Environ. Microbiol.">
        <title>Comparative genomics of the marine bacterial genus Glaciecola reveals the high degree of genomic diversity and genomic characteristic for cold adaptation.</title>
        <authorList>
            <person name="Qin Q.L."/>
            <person name="Xie B.B."/>
            <person name="Yu Y."/>
            <person name="Shu Y.L."/>
            <person name="Rong J.C."/>
            <person name="Zhang Y.J."/>
            <person name="Zhao D.L."/>
            <person name="Chen X.L."/>
            <person name="Zhang X.Y."/>
            <person name="Chen B."/>
            <person name="Zhou B.C."/>
            <person name="Zhang Y.Z."/>
        </authorList>
    </citation>
    <scope>NUCLEOTIDE SEQUENCE [LARGE SCALE GENOMIC DNA]</scope>
    <source>
        <strain evidence="4 5">NO2</strain>
    </source>
</reference>
<feature type="chain" id="PRO_5046535675" evidence="3">
    <location>
        <begin position="22"/>
        <end position="121"/>
    </location>
</feature>
<dbReference type="EMBL" id="BAEK01000038">
    <property type="protein sequence ID" value="GAC05624.1"/>
    <property type="molecule type" value="Genomic_DNA"/>
</dbReference>
<keyword evidence="2" id="KW-0812">Transmembrane</keyword>
<evidence type="ECO:0000313" key="5">
    <source>
        <dbReference type="Proteomes" id="UP000008372"/>
    </source>
</evidence>
<keyword evidence="5" id="KW-1185">Reference proteome</keyword>
<evidence type="ECO:0000313" key="4">
    <source>
        <dbReference type="EMBL" id="GAC05624.1"/>
    </source>
</evidence>